<evidence type="ECO:0000313" key="7">
    <source>
        <dbReference type="Proteomes" id="UP000694621"/>
    </source>
</evidence>
<dbReference type="GO" id="GO:0008233">
    <property type="term" value="F:peptidase activity"/>
    <property type="evidence" value="ECO:0007669"/>
    <property type="project" value="UniProtKB-KW"/>
</dbReference>
<comment type="subunit">
    <text evidence="5">Component of the proteasome complex.</text>
</comment>
<reference evidence="6" key="1">
    <citation type="submission" date="2025-08" db="UniProtKB">
        <authorList>
            <consortium name="Ensembl"/>
        </authorList>
    </citation>
    <scope>IDENTIFICATION</scope>
</reference>
<sequence>MSHFNDENHKRTLVHSKKYKYRFVLKRTTILAVKFNGGVIIGSDSRASIGGSYVSNKMINKLIQVHDKIFCCIAGSLADAQAVTKMAKFQLSFHSIQMEAPPLVKAAASVLKELCYNNREELQAGFITADAKFKPDMSREECLQFTTNALTLAIGRDNVSGGVVHMVVITEDGVEHVVVPGDKLPKFHDE</sequence>
<dbReference type="Proteomes" id="UP000694621">
    <property type="component" value="Unplaced"/>
</dbReference>
<evidence type="ECO:0000256" key="4">
    <source>
        <dbReference type="ARBA" id="ARBA00022942"/>
    </source>
</evidence>
<keyword evidence="2" id="KW-0645">Protease</keyword>
<name>A0A8B9L928_ASTMX</name>
<gene>
    <name evidence="6" type="primary">psmb12</name>
</gene>
<dbReference type="PROSITE" id="PS00854">
    <property type="entry name" value="PROTEASOME_BETA_1"/>
    <property type="match status" value="1"/>
</dbReference>
<dbReference type="Gene3D" id="3.60.20.10">
    <property type="entry name" value="Glutamine Phosphoribosylpyrophosphate, subunit 1, domain 1"/>
    <property type="match status" value="2"/>
</dbReference>
<keyword evidence="5" id="KW-0539">Nucleus</keyword>
<dbReference type="InterPro" id="IPR023333">
    <property type="entry name" value="Proteasome_suB-type"/>
</dbReference>
<evidence type="ECO:0000256" key="5">
    <source>
        <dbReference type="RuleBase" id="RU004203"/>
    </source>
</evidence>
<comment type="subcellular location">
    <subcellularLocation>
        <location evidence="5">Cytoplasm</location>
    </subcellularLocation>
    <subcellularLocation>
        <location evidence="5">Nucleus</location>
    </subcellularLocation>
</comment>
<dbReference type="GO" id="GO:0051603">
    <property type="term" value="P:proteolysis involved in protein catabolic process"/>
    <property type="evidence" value="ECO:0007669"/>
    <property type="project" value="InterPro"/>
</dbReference>
<dbReference type="GO" id="GO:0005737">
    <property type="term" value="C:cytoplasm"/>
    <property type="evidence" value="ECO:0007669"/>
    <property type="project" value="UniProtKB-SubCell"/>
</dbReference>
<dbReference type="GO" id="GO:0005634">
    <property type="term" value="C:nucleus"/>
    <property type="evidence" value="ECO:0007669"/>
    <property type="project" value="UniProtKB-SubCell"/>
</dbReference>
<organism evidence="6 7">
    <name type="scientific">Astyanax mexicanus</name>
    <name type="common">Blind cave fish</name>
    <name type="synonym">Astyanax fasciatus mexicanus</name>
    <dbReference type="NCBI Taxonomy" id="7994"/>
    <lineage>
        <taxon>Eukaryota</taxon>
        <taxon>Metazoa</taxon>
        <taxon>Chordata</taxon>
        <taxon>Craniata</taxon>
        <taxon>Vertebrata</taxon>
        <taxon>Euteleostomi</taxon>
        <taxon>Actinopterygii</taxon>
        <taxon>Neopterygii</taxon>
        <taxon>Teleostei</taxon>
        <taxon>Ostariophysi</taxon>
        <taxon>Characiformes</taxon>
        <taxon>Characoidei</taxon>
        <taxon>Acestrorhamphidae</taxon>
        <taxon>Acestrorhamphinae</taxon>
        <taxon>Astyanax</taxon>
    </lineage>
</organism>
<evidence type="ECO:0000313" key="6">
    <source>
        <dbReference type="Ensembl" id="ENSAMXP00005047012.1"/>
    </source>
</evidence>
<proteinExistence type="inferred from homology"/>
<dbReference type="InterPro" id="IPR029055">
    <property type="entry name" value="Ntn_hydrolases_N"/>
</dbReference>
<accession>A0A8B9L928</accession>
<dbReference type="Ensembl" id="ENSAMXT00005051062.1">
    <property type="protein sequence ID" value="ENSAMXP00005047012.1"/>
    <property type="gene ID" value="ENSAMXG00005021548.1"/>
</dbReference>
<dbReference type="GO" id="GO:0005839">
    <property type="term" value="C:proteasome core complex"/>
    <property type="evidence" value="ECO:0007669"/>
    <property type="project" value="InterPro"/>
</dbReference>
<dbReference type="InterPro" id="IPR016050">
    <property type="entry name" value="Proteasome_bsu_CS"/>
</dbReference>
<evidence type="ECO:0000256" key="3">
    <source>
        <dbReference type="ARBA" id="ARBA00022801"/>
    </source>
</evidence>
<dbReference type="AlphaFoldDB" id="A0A8B9L928"/>
<evidence type="ECO:0000256" key="2">
    <source>
        <dbReference type="ARBA" id="ARBA00022670"/>
    </source>
</evidence>
<keyword evidence="1 5" id="KW-0963">Cytoplasm</keyword>
<dbReference type="InterPro" id="IPR001353">
    <property type="entry name" value="Proteasome_sua/b"/>
</dbReference>
<dbReference type="PANTHER" id="PTHR32194:SF0">
    <property type="entry name" value="ATP-DEPENDENT PROTEASE SUBUNIT HSLV"/>
    <property type="match status" value="1"/>
</dbReference>
<comment type="similarity">
    <text evidence="5">Belongs to the peptidase T1B family.</text>
</comment>
<keyword evidence="4 5" id="KW-0647">Proteasome</keyword>
<dbReference type="SUPFAM" id="SSF56235">
    <property type="entry name" value="N-terminal nucleophile aminohydrolases (Ntn hydrolases)"/>
    <property type="match status" value="1"/>
</dbReference>
<comment type="function">
    <text evidence="5">Component of the proteasome, a multicatalytic proteinase complex which is characterized by its ability to cleave peptides with Arg, Phe, Tyr, Leu, and Glu adjacent to the leaving group at neutral or slightly basic pH. The proteasome has an ATP-dependent proteolytic activity.</text>
</comment>
<protein>
    <recommendedName>
        <fullName evidence="5">Proteasome subunit beta</fullName>
    </recommendedName>
</protein>
<keyword evidence="3" id="KW-0378">Hydrolase</keyword>
<dbReference type="Pfam" id="PF00227">
    <property type="entry name" value="Proteasome"/>
    <property type="match status" value="1"/>
</dbReference>
<dbReference type="PANTHER" id="PTHR32194">
    <property type="entry name" value="METALLOPROTEASE TLDD"/>
    <property type="match status" value="1"/>
</dbReference>
<evidence type="ECO:0000256" key="1">
    <source>
        <dbReference type="ARBA" id="ARBA00022490"/>
    </source>
</evidence>